<feature type="domain" description="2TM" evidence="2">
    <location>
        <begin position="10"/>
        <end position="85"/>
    </location>
</feature>
<protein>
    <recommendedName>
        <fullName evidence="2">2TM domain-containing protein</fullName>
    </recommendedName>
</protein>
<dbReference type="Pfam" id="PF13239">
    <property type="entry name" value="2TM"/>
    <property type="match status" value="1"/>
</dbReference>
<sequence length="93" mass="10591">MSDSITHHDAKRHVERKLGFFIHLAVYLTVNGGLLLLNLLIVPGRFWAWAPLFGWGIGLLFHGLAVFLSAPGATWKARMIEQEMKKHQRLQSE</sequence>
<evidence type="ECO:0000313" key="4">
    <source>
        <dbReference type="Proteomes" id="UP000285190"/>
    </source>
</evidence>
<comment type="caution">
    <text evidence="3">The sequence shown here is derived from an EMBL/GenBank/DDBJ whole genome shotgun (WGS) entry which is preliminary data.</text>
</comment>
<evidence type="ECO:0000259" key="2">
    <source>
        <dbReference type="Pfam" id="PF13239"/>
    </source>
</evidence>
<name>A0A418X316_9BURK</name>
<accession>A0A418X316</accession>
<reference evidence="3 4" key="1">
    <citation type="submission" date="2018-09" db="EMBL/GenBank/DDBJ databases">
        <authorList>
            <person name="Zhu H."/>
        </authorList>
    </citation>
    <scope>NUCLEOTIDE SEQUENCE [LARGE SCALE GENOMIC DNA]</scope>
    <source>
        <strain evidence="3 4">K2R10-39</strain>
    </source>
</reference>
<dbReference type="AlphaFoldDB" id="A0A418X316"/>
<evidence type="ECO:0000313" key="3">
    <source>
        <dbReference type="EMBL" id="RJG06846.1"/>
    </source>
</evidence>
<feature type="transmembrane region" description="Helical" evidence="1">
    <location>
        <begin position="47"/>
        <end position="70"/>
    </location>
</feature>
<dbReference type="EMBL" id="QYUN01000002">
    <property type="protein sequence ID" value="RJG06846.1"/>
    <property type="molecule type" value="Genomic_DNA"/>
</dbReference>
<keyword evidence="1" id="KW-0812">Transmembrane</keyword>
<keyword evidence="1" id="KW-0472">Membrane</keyword>
<feature type="transmembrane region" description="Helical" evidence="1">
    <location>
        <begin position="20"/>
        <end position="41"/>
    </location>
</feature>
<gene>
    <name evidence="3" type="ORF">D3870_13295</name>
</gene>
<evidence type="ECO:0000256" key="1">
    <source>
        <dbReference type="SAM" id="Phobius"/>
    </source>
</evidence>
<organism evidence="3 4">
    <name type="scientific">Noviherbaspirillum cavernae</name>
    <dbReference type="NCBI Taxonomy" id="2320862"/>
    <lineage>
        <taxon>Bacteria</taxon>
        <taxon>Pseudomonadati</taxon>
        <taxon>Pseudomonadota</taxon>
        <taxon>Betaproteobacteria</taxon>
        <taxon>Burkholderiales</taxon>
        <taxon>Oxalobacteraceae</taxon>
        <taxon>Noviherbaspirillum</taxon>
    </lineage>
</organism>
<dbReference type="InterPro" id="IPR025698">
    <property type="entry name" value="2TM_dom"/>
</dbReference>
<dbReference type="Proteomes" id="UP000285190">
    <property type="component" value="Unassembled WGS sequence"/>
</dbReference>
<proteinExistence type="predicted"/>
<dbReference type="OrthoDB" id="21915at2"/>
<keyword evidence="1" id="KW-1133">Transmembrane helix</keyword>
<keyword evidence="4" id="KW-1185">Reference proteome</keyword>
<dbReference type="RefSeq" id="WP_119739786.1">
    <property type="nucleotide sequence ID" value="NZ_QYUN01000002.1"/>
</dbReference>